<dbReference type="AlphaFoldDB" id="A0A8E0RVL7"/>
<keyword evidence="2" id="KW-0808">Transferase</keyword>
<protein>
    <recommendedName>
        <fullName evidence="4">N-acetyltransferase domain-containing protein</fullName>
    </recommendedName>
</protein>
<feature type="domain" description="N-acetyltransferase" evidence="4">
    <location>
        <begin position="82"/>
        <end position="152"/>
    </location>
</feature>
<dbReference type="Gene3D" id="3.40.630.30">
    <property type="match status" value="1"/>
</dbReference>
<evidence type="ECO:0000313" key="5">
    <source>
        <dbReference type="EMBL" id="KAA0189036.1"/>
    </source>
</evidence>
<keyword evidence="6" id="KW-1185">Reference proteome</keyword>
<dbReference type="PANTHER" id="PTHR13256:SF16">
    <property type="entry name" value="ALPHA_BETA-TUBULIN-N-ACETYLTRANSFERASE 9"/>
    <property type="match status" value="1"/>
</dbReference>
<evidence type="ECO:0000256" key="3">
    <source>
        <dbReference type="ARBA" id="ARBA00023315"/>
    </source>
</evidence>
<dbReference type="InterPro" id="IPR039135">
    <property type="entry name" value="NAT9-like"/>
</dbReference>
<comment type="similarity">
    <text evidence="1">Belongs to the acetyltransferase family. GNAT subfamily.</text>
</comment>
<dbReference type="InterPro" id="IPR000182">
    <property type="entry name" value="GNAT_dom"/>
</dbReference>
<reference evidence="5" key="1">
    <citation type="submission" date="2019-05" db="EMBL/GenBank/DDBJ databases">
        <title>Annotation for the trematode Fasciolopsis buski.</title>
        <authorList>
            <person name="Choi Y.-J."/>
        </authorList>
    </citation>
    <scope>NUCLEOTIDE SEQUENCE</scope>
    <source>
        <strain evidence="5">HT</strain>
        <tissue evidence="5">Whole worm</tissue>
    </source>
</reference>
<dbReference type="Proteomes" id="UP000728185">
    <property type="component" value="Unassembled WGS sequence"/>
</dbReference>
<evidence type="ECO:0000313" key="6">
    <source>
        <dbReference type="Proteomes" id="UP000728185"/>
    </source>
</evidence>
<accession>A0A8E0RVL7</accession>
<dbReference type="EMBL" id="LUCM01008055">
    <property type="protein sequence ID" value="KAA0189036.1"/>
    <property type="molecule type" value="Genomic_DNA"/>
</dbReference>
<evidence type="ECO:0000256" key="1">
    <source>
        <dbReference type="ARBA" id="ARBA00009342"/>
    </source>
</evidence>
<gene>
    <name evidence="5" type="ORF">FBUS_01542</name>
</gene>
<name>A0A8E0RVL7_9TREM</name>
<dbReference type="PANTHER" id="PTHR13256">
    <property type="entry name" value="N-ACETYLTRANSFERASE 9"/>
    <property type="match status" value="1"/>
</dbReference>
<keyword evidence="3" id="KW-0012">Acyltransferase</keyword>
<dbReference type="Pfam" id="PF13302">
    <property type="entry name" value="Acetyltransf_3"/>
    <property type="match status" value="1"/>
</dbReference>
<dbReference type="InterPro" id="IPR016181">
    <property type="entry name" value="Acyl_CoA_acyltransferase"/>
</dbReference>
<evidence type="ECO:0000256" key="2">
    <source>
        <dbReference type="ARBA" id="ARBA00022679"/>
    </source>
</evidence>
<dbReference type="SUPFAM" id="SSF55729">
    <property type="entry name" value="Acyl-CoA N-acyltransferases (Nat)"/>
    <property type="match status" value="1"/>
</dbReference>
<dbReference type="GO" id="GO:0008080">
    <property type="term" value="F:N-acetyltransferase activity"/>
    <property type="evidence" value="ECO:0007669"/>
    <property type="project" value="InterPro"/>
</dbReference>
<evidence type="ECO:0000259" key="4">
    <source>
        <dbReference type="Pfam" id="PF13302"/>
    </source>
</evidence>
<proteinExistence type="inferred from homology"/>
<comment type="caution">
    <text evidence="5">The sequence shown here is derived from an EMBL/GenBank/DDBJ whole genome shotgun (WGS) entry which is preliminary data.</text>
</comment>
<feature type="non-terminal residue" evidence="5">
    <location>
        <position position="1"/>
    </location>
</feature>
<sequence length="260" mass="29883">DFCDHLSPSQEYEAQKQWSELDDRLTFIILDKDRLNRVGGSTGERKSWQSSEVNAMIGDINLFLTPRIEDPEGKKEPLYEDKLTTFYFHFHNKLSVMLAEERARGQGLAPEALATFLEYVGRHLPYKLCSLVAKVSLDNEPSIRLFQGRLGFVQRSRCNVFRQASTTDGSRHFRPILETLCSPVTLIRQCGMLIELIPPPECCNPEADYNAMQHDQTCGNVATSTARWIVQQMATKRDEFQPGRWSYEEADLNLWRESLC</sequence>
<dbReference type="OrthoDB" id="5043642at2759"/>
<organism evidence="5 6">
    <name type="scientific">Fasciolopsis buskii</name>
    <dbReference type="NCBI Taxonomy" id="27845"/>
    <lineage>
        <taxon>Eukaryota</taxon>
        <taxon>Metazoa</taxon>
        <taxon>Spiralia</taxon>
        <taxon>Lophotrochozoa</taxon>
        <taxon>Platyhelminthes</taxon>
        <taxon>Trematoda</taxon>
        <taxon>Digenea</taxon>
        <taxon>Plagiorchiida</taxon>
        <taxon>Echinostomata</taxon>
        <taxon>Echinostomatoidea</taxon>
        <taxon>Fasciolidae</taxon>
        <taxon>Fasciolopsis</taxon>
    </lineage>
</organism>